<dbReference type="Proteomes" id="UP000325313">
    <property type="component" value="Unassembled WGS sequence"/>
</dbReference>
<dbReference type="AlphaFoldDB" id="A0A5B0S8B5"/>
<comment type="caution">
    <text evidence="2">The sequence shown here is derived from an EMBL/GenBank/DDBJ whole genome shotgun (WGS) entry which is preliminary data.</text>
</comment>
<sequence>MTQTNKSGSAFKSLKETDSSAAGVTDIQKLEEELNQQSLALDPPKEQEEQATYFAKLHV</sequence>
<evidence type="ECO:0000256" key="1">
    <source>
        <dbReference type="SAM" id="MobiDB-lite"/>
    </source>
</evidence>
<gene>
    <name evidence="2" type="ORF">PGTUg99_035998</name>
</gene>
<organism evidence="2 3">
    <name type="scientific">Puccinia graminis f. sp. tritici</name>
    <dbReference type="NCBI Taxonomy" id="56615"/>
    <lineage>
        <taxon>Eukaryota</taxon>
        <taxon>Fungi</taxon>
        <taxon>Dikarya</taxon>
        <taxon>Basidiomycota</taxon>
        <taxon>Pucciniomycotina</taxon>
        <taxon>Pucciniomycetes</taxon>
        <taxon>Pucciniales</taxon>
        <taxon>Pucciniaceae</taxon>
        <taxon>Puccinia</taxon>
    </lineage>
</organism>
<proteinExistence type="predicted"/>
<reference evidence="2 3" key="1">
    <citation type="submission" date="2019-05" db="EMBL/GenBank/DDBJ databases">
        <title>Emergence of the Ug99 lineage of the wheat stem rust pathogen through somatic hybridization.</title>
        <authorList>
            <person name="Li F."/>
            <person name="Upadhyaya N.M."/>
            <person name="Sperschneider J."/>
            <person name="Matny O."/>
            <person name="Nguyen-Phuc H."/>
            <person name="Mago R."/>
            <person name="Raley C."/>
            <person name="Miller M.E."/>
            <person name="Silverstein K.A.T."/>
            <person name="Henningsen E."/>
            <person name="Hirsch C.D."/>
            <person name="Visser B."/>
            <person name="Pretorius Z.A."/>
            <person name="Steffenson B.J."/>
            <person name="Schwessinger B."/>
            <person name="Dodds P.N."/>
            <person name="Figueroa M."/>
        </authorList>
    </citation>
    <scope>NUCLEOTIDE SEQUENCE [LARGE SCALE GENOMIC DNA]</scope>
    <source>
        <strain evidence="2 3">Ug99</strain>
    </source>
</reference>
<feature type="compositionally biased region" description="Polar residues" evidence="1">
    <location>
        <begin position="1"/>
        <end position="10"/>
    </location>
</feature>
<evidence type="ECO:0000313" key="3">
    <source>
        <dbReference type="Proteomes" id="UP000325313"/>
    </source>
</evidence>
<evidence type="ECO:0000313" key="2">
    <source>
        <dbReference type="EMBL" id="KAA1134381.1"/>
    </source>
</evidence>
<accession>A0A5B0S8B5</accession>
<dbReference type="EMBL" id="VDEP01000069">
    <property type="protein sequence ID" value="KAA1134381.1"/>
    <property type="molecule type" value="Genomic_DNA"/>
</dbReference>
<feature type="region of interest" description="Disordered" evidence="1">
    <location>
        <begin position="37"/>
        <end position="59"/>
    </location>
</feature>
<name>A0A5B0S8B5_PUCGR</name>
<feature type="region of interest" description="Disordered" evidence="1">
    <location>
        <begin position="1"/>
        <end position="24"/>
    </location>
</feature>
<protein>
    <submittedName>
        <fullName evidence="2">Uncharacterized protein</fullName>
    </submittedName>
</protein>